<comment type="similarity">
    <text evidence="1">Belongs to the glycosyl hydrolase 20 family.</text>
</comment>
<accession>A0ABY5P9C7</accession>
<keyword evidence="2" id="KW-0378">Hydrolase</keyword>
<dbReference type="InterPro" id="IPR015883">
    <property type="entry name" value="Glyco_hydro_20_cat"/>
</dbReference>
<reference evidence="4 5" key="1">
    <citation type="submission" date="2022-08" db="EMBL/GenBank/DDBJ databases">
        <title>Aerococcaceae sp. nov isolated from spoiled eye mask.</title>
        <authorList>
            <person name="Zhou G."/>
            <person name="Xie X.-B."/>
            <person name="Shi Q.-S."/>
            <person name="Wang Y.-S."/>
            <person name="Wen X."/>
            <person name="Peng H."/>
            <person name="Yang X.-J."/>
            <person name="Tao H.-B."/>
            <person name="Huang X.-M."/>
        </authorList>
    </citation>
    <scope>NUCLEOTIDE SEQUENCE [LARGE SCALE GENOMIC DNA]</scope>
    <source>
        <strain evidence="5">DM20194951</strain>
    </source>
</reference>
<dbReference type="Proteomes" id="UP001315967">
    <property type="component" value="Chromosome"/>
</dbReference>
<dbReference type="RefSeq" id="WP_313794520.1">
    <property type="nucleotide sequence ID" value="NZ_CP102453.1"/>
</dbReference>
<dbReference type="Gene3D" id="3.20.20.80">
    <property type="entry name" value="Glycosidases"/>
    <property type="match status" value="1"/>
</dbReference>
<evidence type="ECO:0000313" key="5">
    <source>
        <dbReference type="Proteomes" id="UP001315967"/>
    </source>
</evidence>
<dbReference type="PANTHER" id="PTHR43678:SF1">
    <property type="entry name" value="BETA-N-ACETYLHEXOSAMINIDASE"/>
    <property type="match status" value="1"/>
</dbReference>
<organism evidence="4 5">
    <name type="scientific">Fundicoccus culcitae</name>
    <dbReference type="NCBI Taxonomy" id="2969821"/>
    <lineage>
        <taxon>Bacteria</taxon>
        <taxon>Bacillati</taxon>
        <taxon>Bacillota</taxon>
        <taxon>Bacilli</taxon>
        <taxon>Lactobacillales</taxon>
        <taxon>Aerococcaceae</taxon>
        <taxon>Fundicoccus</taxon>
    </lineage>
</organism>
<sequence length="406" mass="46619">MTIYNKYPWKIELVLTAEGFSEIADAFRIEVARDTVKVFAPTEKQLTYGTNWLYNLETELAEGNYLVKAKQSERGLSLDCGRKFYRQAEVFSLLDIMQANNMNFLQLHFSENEGFRIESEVFPEIVSDEFLSKAEVKEIIAYAGERGITVYPEIDGPGHLRQFLKQFPDWRLTDGELFSHLDLGALDITNPAAIEAVKALYSEYFDLFADAPYFHIGADEFVNFEKIHAYPKLTEYAVAQWGEAYTAVDTYIDYINQMSAFVKAAGFVPRVWNDGLLRLDQSARIELDADLEITYWTKWHKAMAPVEDFIDGGYKVLNFNDNFFYFVLGEHAGYTYPISEKIMEGWDVNVFSGGQVVEAVEEVEVLGSYFCIWADEPDALTANEVLQMIQEPLRAKMLKEWQVEVI</sequence>
<dbReference type="CDD" id="cd06564">
    <property type="entry name" value="GH20_DspB_LnbB-like"/>
    <property type="match status" value="1"/>
</dbReference>
<dbReference type="InterPro" id="IPR017853">
    <property type="entry name" value="GH"/>
</dbReference>
<dbReference type="Pfam" id="PF00728">
    <property type="entry name" value="Glyco_hydro_20"/>
    <property type="match status" value="1"/>
</dbReference>
<evidence type="ECO:0000256" key="2">
    <source>
        <dbReference type="ARBA" id="ARBA00022801"/>
    </source>
</evidence>
<keyword evidence="5" id="KW-1185">Reference proteome</keyword>
<dbReference type="EMBL" id="CP102453">
    <property type="protein sequence ID" value="UUX35028.1"/>
    <property type="molecule type" value="Genomic_DNA"/>
</dbReference>
<dbReference type="PANTHER" id="PTHR43678">
    <property type="entry name" value="PUTATIVE (AFU_ORTHOLOGUE AFUA_2G00640)-RELATED"/>
    <property type="match status" value="1"/>
</dbReference>
<dbReference type="InterPro" id="IPR025705">
    <property type="entry name" value="Beta_hexosaminidase_sua/sub"/>
</dbReference>
<evidence type="ECO:0000256" key="1">
    <source>
        <dbReference type="ARBA" id="ARBA00006285"/>
    </source>
</evidence>
<name>A0ABY5P9C7_9LACT</name>
<feature type="domain" description="Glycoside hydrolase family 20 catalytic" evidence="3">
    <location>
        <begin position="74"/>
        <end position="375"/>
    </location>
</feature>
<dbReference type="InterPro" id="IPR052764">
    <property type="entry name" value="GH20_Enzymes"/>
</dbReference>
<dbReference type="SUPFAM" id="SSF51445">
    <property type="entry name" value="(Trans)glycosidases"/>
    <property type="match status" value="1"/>
</dbReference>
<proteinExistence type="inferred from homology"/>
<dbReference type="PRINTS" id="PR00738">
    <property type="entry name" value="GLHYDRLASE20"/>
</dbReference>
<gene>
    <name evidence="4" type="ORF">NRE15_05125</name>
</gene>
<evidence type="ECO:0000313" key="4">
    <source>
        <dbReference type="EMBL" id="UUX35028.1"/>
    </source>
</evidence>
<protein>
    <submittedName>
        <fullName evidence="4">Family 20 glycosylhydrolase</fullName>
    </submittedName>
</protein>
<evidence type="ECO:0000259" key="3">
    <source>
        <dbReference type="Pfam" id="PF00728"/>
    </source>
</evidence>